<evidence type="ECO:0000256" key="4">
    <source>
        <dbReference type="ARBA" id="ARBA00022729"/>
    </source>
</evidence>
<evidence type="ECO:0000256" key="1">
    <source>
        <dbReference type="ARBA" id="ARBA00004196"/>
    </source>
</evidence>
<dbReference type="GO" id="GO:0020037">
    <property type="term" value="F:heme binding"/>
    <property type="evidence" value="ECO:0007669"/>
    <property type="project" value="InterPro"/>
</dbReference>
<evidence type="ECO:0000256" key="3">
    <source>
        <dbReference type="ARBA" id="ARBA00022723"/>
    </source>
</evidence>
<evidence type="ECO:0000256" key="6">
    <source>
        <dbReference type="ARBA" id="ARBA00023004"/>
    </source>
</evidence>
<dbReference type="PANTHER" id="PTHR30600:SF10">
    <property type="entry name" value="BLL6722 PROTEIN"/>
    <property type="match status" value="1"/>
</dbReference>
<dbReference type="GO" id="GO:0009055">
    <property type="term" value="F:electron transfer activity"/>
    <property type="evidence" value="ECO:0007669"/>
    <property type="project" value="InterPro"/>
</dbReference>
<dbReference type="RefSeq" id="WP_199758216.1">
    <property type="nucleotide sequence ID" value="NZ_VLLE01000003.1"/>
</dbReference>
<dbReference type="InterPro" id="IPR036909">
    <property type="entry name" value="Cyt_c-like_dom_sf"/>
</dbReference>
<keyword evidence="10" id="KW-0575">Peroxidase</keyword>
<evidence type="ECO:0000313" key="11">
    <source>
        <dbReference type="Proteomes" id="UP000316167"/>
    </source>
</evidence>
<feature type="chain" id="PRO_5022120505" evidence="8">
    <location>
        <begin position="23"/>
        <end position="388"/>
    </location>
</feature>
<sequence length="388" mass="42810">MPQSTTRITFAAVTFCMLLVFAEACKKKNEPAADSNALAALNLPAEPFNYSNQPLPAYLNNPVITGQNNTDATNPVTNWGATLGRVLFYDKVLSINNSVACASCHKRENSFSDASVLSKGFNNGLTGRHSMSLINAVYYPNRRFFWDERAATLEQQVLIPVQDVVEMGMRLDTLINRLNKTTHYPYLFEKAFGDRSITSDRISKSLAQFIRSIISYRTKFDTGRATINPPANPVATNYPNFTAAENRGKALFFSAQTACATCHGTETFTAPRAENNGLESPIVDRGVGGISNNAADAGKFKVPSLKGIELTAPYMHDGRFTTLQQVIEHYNSGIKLNPNLPPQLRTADGTGPRRLNLTQQEKDDLLAFLKTLTDHAILKDDKFSNPFK</sequence>
<comment type="subcellular location">
    <subcellularLocation>
        <location evidence="1">Cell envelope</location>
    </subcellularLocation>
</comment>
<feature type="signal peptide" evidence="8">
    <location>
        <begin position="1"/>
        <end position="22"/>
    </location>
</feature>
<evidence type="ECO:0000256" key="2">
    <source>
        <dbReference type="ARBA" id="ARBA00022617"/>
    </source>
</evidence>
<name>A0A562SS31_9BACT</name>
<dbReference type="GO" id="GO:0004130">
    <property type="term" value="F:cytochrome-c peroxidase activity"/>
    <property type="evidence" value="ECO:0007669"/>
    <property type="project" value="TreeGrafter"/>
</dbReference>
<dbReference type="GO" id="GO:0046872">
    <property type="term" value="F:metal ion binding"/>
    <property type="evidence" value="ECO:0007669"/>
    <property type="project" value="UniProtKB-KW"/>
</dbReference>
<evidence type="ECO:0000256" key="8">
    <source>
        <dbReference type="SAM" id="SignalP"/>
    </source>
</evidence>
<dbReference type="EMBL" id="VLLE01000003">
    <property type="protein sequence ID" value="TWI83824.1"/>
    <property type="molecule type" value="Genomic_DNA"/>
</dbReference>
<keyword evidence="11" id="KW-1185">Reference proteome</keyword>
<dbReference type="Pfam" id="PF00034">
    <property type="entry name" value="Cytochrom_C"/>
    <property type="match status" value="1"/>
</dbReference>
<comment type="caution">
    <text evidence="10">The sequence shown here is derived from an EMBL/GenBank/DDBJ whole genome shotgun (WGS) entry which is preliminary data.</text>
</comment>
<organism evidence="10 11">
    <name type="scientific">Lacibacter cauensis</name>
    <dbReference type="NCBI Taxonomy" id="510947"/>
    <lineage>
        <taxon>Bacteria</taxon>
        <taxon>Pseudomonadati</taxon>
        <taxon>Bacteroidota</taxon>
        <taxon>Chitinophagia</taxon>
        <taxon>Chitinophagales</taxon>
        <taxon>Chitinophagaceae</taxon>
        <taxon>Lacibacter</taxon>
    </lineage>
</organism>
<evidence type="ECO:0000256" key="7">
    <source>
        <dbReference type="PROSITE-ProRule" id="PRU00433"/>
    </source>
</evidence>
<dbReference type="InterPro" id="IPR004852">
    <property type="entry name" value="Di-haem_cyt_c_peroxidsae"/>
</dbReference>
<evidence type="ECO:0000259" key="9">
    <source>
        <dbReference type="PROSITE" id="PS51007"/>
    </source>
</evidence>
<dbReference type="GO" id="GO:0030313">
    <property type="term" value="C:cell envelope"/>
    <property type="evidence" value="ECO:0007669"/>
    <property type="project" value="UniProtKB-SubCell"/>
</dbReference>
<reference evidence="10 11" key="1">
    <citation type="journal article" date="2015" name="Stand. Genomic Sci.">
        <title>Genomic Encyclopedia of Bacterial and Archaeal Type Strains, Phase III: the genomes of soil and plant-associated and newly described type strains.</title>
        <authorList>
            <person name="Whitman W.B."/>
            <person name="Woyke T."/>
            <person name="Klenk H.P."/>
            <person name="Zhou Y."/>
            <person name="Lilburn T.G."/>
            <person name="Beck B.J."/>
            <person name="De Vos P."/>
            <person name="Vandamme P."/>
            <person name="Eisen J.A."/>
            <person name="Garrity G."/>
            <person name="Hugenholtz P."/>
            <person name="Kyrpides N.C."/>
        </authorList>
    </citation>
    <scope>NUCLEOTIDE SEQUENCE [LARGE SCALE GENOMIC DNA]</scope>
    <source>
        <strain evidence="10 11">CGMCC 1.7271</strain>
    </source>
</reference>
<dbReference type="InterPro" id="IPR051395">
    <property type="entry name" value="Cytochrome_c_Peroxidase/MauG"/>
</dbReference>
<dbReference type="AlphaFoldDB" id="A0A562SS31"/>
<keyword evidence="2 7" id="KW-0349">Heme</keyword>
<gene>
    <name evidence="10" type="ORF">IQ13_1942</name>
</gene>
<evidence type="ECO:0000313" key="10">
    <source>
        <dbReference type="EMBL" id="TWI83824.1"/>
    </source>
</evidence>
<dbReference type="InterPro" id="IPR009056">
    <property type="entry name" value="Cyt_c-like_dom"/>
</dbReference>
<protein>
    <submittedName>
        <fullName evidence="10">Cytochrome c peroxidase</fullName>
    </submittedName>
</protein>
<proteinExistence type="predicted"/>
<accession>A0A562SS31</accession>
<evidence type="ECO:0000256" key="5">
    <source>
        <dbReference type="ARBA" id="ARBA00023002"/>
    </source>
</evidence>
<keyword evidence="3 7" id="KW-0479">Metal-binding</keyword>
<keyword evidence="4 8" id="KW-0732">Signal</keyword>
<dbReference type="SUPFAM" id="SSF46626">
    <property type="entry name" value="Cytochrome c"/>
    <property type="match status" value="2"/>
</dbReference>
<dbReference type="Proteomes" id="UP000316167">
    <property type="component" value="Unassembled WGS sequence"/>
</dbReference>
<dbReference type="PANTHER" id="PTHR30600">
    <property type="entry name" value="CYTOCHROME C PEROXIDASE-RELATED"/>
    <property type="match status" value="1"/>
</dbReference>
<keyword evidence="6 7" id="KW-0408">Iron</keyword>
<feature type="domain" description="Cytochrome c" evidence="9">
    <location>
        <begin position="243"/>
        <end position="373"/>
    </location>
</feature>
<keyword evidence="5" id="KW-0560">Oxidoreductase</keyword>
<dbReference type="Gene3D" id="1.10.760.10">
    <property type="entry name" value="Cytochrome c-like domain"/>
    <property type="match status" value="2"/>
</dbReference>
<dbReference type="PROSITE" id="PS51007">
    <property type="entry name" value="CYTC"/>
    <property type="match status" value="1"/>
</dbReference>
<dbReference type="Pfam" id="PF03150">
    <property type="entry name" value="CCP_MauG"/>
    <property type="match status" value="1"/>
</dbReference>